<keyword evidence="4" id="KW-1133">Transmembrane helix</keyword>
<dbReference type="KEGG" id="ehx:EMIHUDRAFT_65224"/>
<protein>
    <submittedName>
        <fullName evidence="5">Uncharacterized protein</fullName>
    </submittedName>
</protein>
<evidence type="ECO:0000256" key="3">
    <source>
        <dbReference type="ARBA" id="ARBA00037096"/>
    </source>
</evidence>
<dbReference type="EnsemblProtists" id="EOD21619">
    <property type="protein sequence ID" value="EOD21619"/>
    <property type="gene ID" value="EMIHUDRAFT_65224"/>
</dbReference>
<comment type="function">
    <text evidence="3">Putative oxidoreductase.</text>
</comment>
<dbReference type="GO" id="GO:0016491">
    <property type="term" value="F:oxidoreductase activity"/>
    <property type="evidence" value="ECO:0007669"/>
    <property type="project" value="UniProtKB-KW"/>
</dbReference>
<reference evidence="6" key="1">
    <citation type="journal article" date="2013" name="Nature">
        <title>Pan genome of the phytoplankton Emiliania underpins its global distribution.</title>
        <authorList>
            <person name="Read B.A."/>
            <person name="Kegel J."/>
            <person name="Klute M.J."/>
            <person name="Kuo A."/>
            <person name="Lefebvre S.C."/>
            <person name="Maumus F."/>
            <person name="Mayer C."/>
            <person name="Miller J."/>
            <person name="Monier A."/>
            <person name="Salamov A."/>
            <person name="Young J."/>
            <person name="Aguilar M."/>
            <person name="Claverie J.M."/>
            <person name="Frickenhaus S."/>
            <person name="Gonzalez K."/>
            <person name="Herman E.K."/>
            <person name="Lin Y.C."/>
            <person name="Napier J."/>
            <person name="Ogata H."/>
            <person name="Sarno A.F."/>
            <person name="Shmutz J."/>
            <person name="Schroeder D."/>
            <person name="de Vargas C."/>
            <person name="Verret F."/>
            <person name="von Dassow P."/>
            <person name="Valentin K."/>
            <person name="Van de Peer Y."/>
            <person name="Wheeler G."/>
            <person name="Dacks J.B."/>
            <person name="Delwiche C.F."/>
            <person name="Dyhrman S.T."/>
            <person name="Glockner G."/>
            <person name="John U."/>
            <person name="Richards T."/>
            <person name="Worden A.Z."/>
            <person name="Zhang X."/>
            <person name="Grigoriev I.V."/>
            <person name="Allen A.E."/>
            <person name="Bidle K."/>
            <person name="Borodovsky M."/>
            <person name="Bowler C."/>
            <person name="Brownlee C."/>
            <person name="Cock J.M."/>
            <person name="Elias M."/>
            <person name="Gladyshev V.N."/>
            <person name="Groth M."/>
            <person name="Guda C."/>
            <person name="Hadaegh A."/>
            <person name="Iglesias-Rodriguez M.D."/>
            <person name="Jenkins J."/>
            <person name="Jones B.M."/>
            <person name="Lawson T."/>
            <person name="Leese F."/>
            <person name="Lindquist E."/>
            <person name="Lobanov A."/>
            <person name="Lomsadze A."/>
            <person name="Malik S.B."/>
            <person name="Marsh M.E."/>
            <person name="Mackinder L."/>
            <person name="Mock T."/>
            <person name="Mueller-Roeber B."/>
            <person name="Pagarete A."/>
            <person name="Parker M."/>
            <person name="Probert I."/>
            <person name="Quesneville H."/>
            <person name="Raines C."/>
            <person name="Rensing S.A."/>
            <person name="Riano-Pachon D.M."/>
            <person name="Richier S."/>
            <person name="Rokitta S."/>
            <person name="Shiraiwa Y."/>
            <person name="Soanes D.M."/>
            <person name="van der Giezen M."/>
            <person name="Wahlund T.M."/>
            <person name="Williams B."/>
            <person name="Wilson W."/>
            <person name="Wolfe G."/>
            <person name="Wurch L.L."/>
        </authorList>
    </citation>
    <scope>NUCLEOTIDE SEQUENCE</scope>
</reference>
<evidence type="ECO:0000256" key="4">
    <source>
        <dbReference type="SAM" id="Phobius"/>
    </source>
</evidence>
<keyword evidence="4" id="KW-0472">Membrane</keyword>
<dbReference type="PANTHER" id="PTHR44196:SF1">
    <property type="entry name" value="DEHYDROGENASE_REDUCTASE SDR FAMILY MEMBER 7B"/>
    <property type="match status" value="1"/>
</dbReference>
<evidence type="ECO:0000313" key="5">
    <source>
        <dbReference type="EnsemblProtists" id="EOD21619"/>
    </source>
</evidence>
<keyword evidence="2" id="KW-0560">Oxidoreductase</keyword>
<dbReference type="Proteomes" id="UP000013827">
    <property type="component" value="Unassembled WGS sequence"/>
</dbReference>
<dbReference type="PROSITE" id="PS00061">
    <property type="entry name" value="ADH_SHORT"/>
    <property type="match status" value="1"/>
</dbReference>
<feature type="transmembrane region" description="Helical" evidence="4">
    <location>
        <begin position="236"/>
        <end position="257"/>
    </location>
</feature>
<dbReference type="Gene3D" id="3.40.50.720">
    <property type="entry name" value="NAD(P)-binding Rossmann-like Domain"/>
    <property type="match status" value="1"/>
</dbReference>
<dbReference type="InterPro" id="IPR036291">
    <property type="entry name" value="NAD(P)-bd_dom_sf"/>
</dbReference>
<name>A0A0D3JDN4_EMIH1</name>
<evidence type="ECO:0000313" key="6">
    <source>
        <dbReference type="Proteomes" id="UP000013827"/>
    </source>
</evidence>
<dbReference type="OMA" id="TRYHRWN"/>
<dbReference type="Pfam" id="PF00106">
    <property type="entry name" value="adh_short"/>
    <property type="match status" value="1"/>
</dbReference>
<dbReference type="InterPro" id="IPR002347">
    <property type="entry name" value="SDR_fam"/>
</dbReference>
<sequence>MYVVVTGASSGIGKACAFELVRRGFNVLLVARRAALLKEVQAALLSEGGGGVLVGVLPLDLADATLDAGEAVLRALAERGAYCGALVSAAGASDRREFVECSREEHRWAARLNYTSHVELIRTLAPPMCARRQGRVLVIGSIVGSAGQPFNAAYSASKAALSNLCDAVHYELALKGVGVTCALPGATDTGFAQAGGSEDGLIFKLPTTSAAQVAERAVLAMLRAERQVVIGRVSTFFYLCGLYCPAPVSLVAGALFWNSPSGALAHFRSFLRDK</sequence>
<dbReference type="SUPFAM" id="SSF51735">
    <property type="entry name" value="NAD(P)-binding Rossmann-fold domains"/>
    <property type="match status" value="1"/>
</dbReference>
<evidence type="ECO:0000256" key="1">
    <source>
        <dbReference type="ARBA" id="ARBA00006484"/>
    </source>
</evidence>
<accession>A0A0D3JDN4</accession>
<dbReference type="InterPro" id="IPR020904">
    <property type="entry name" value="Sc_DH/Rdtase_CS"/>
</dbReference>
<dbReference type="GO" id="GO:0016020">
    <property type="term" value="C:membrane"/>
    <property type="evidence" value="ECO:0007669"/>
    <property type="project" value="TreeGrafter"/>
</dbReference>
<keyword evidence="6" id="KW-1185">Reference proteome</keyword>
<proteinExistence type="inferred from homology"/>
<dbReference type="eggNOG" id="KOG1205">
    <property type="taxonomic scope" value="Eukaryota"/>
</dbReference>
<keyword evidence="4" id="KW-0812">Transmembrane</keyword>
<dbReference type="PRINTS" id="PR00081">
    <property type="entry name" value="GDHRDH"/>
</dbReference>
<reference evidence="5" key="2">
    <citation type="submission" date="2024-10" db="UniProtKB">
        <authorList>
            <consortium name="EnsemblProtists"/>
        </authorList>
    </citation>
    <scope>IDENTIFICATION</scope>
</reference>
<dbReference type="RefSeq" id="XP_005774048.1">
    <property type="nucleotide sequence ID" value="XM_005773991.1"/>
</dbReference>
<evidence type="ECO:0000256" key="2">
    <source>
        <dbReference type="ARBA" id="ARBA00023002"/>
    </source>
</evidence>
<organism evidence="5 6">
    <name type="scientific">Emiliania huxleyi (strain CCMP1516)</name>
    <dbReference type="NCBI Taxonomy" id="280463"/>
    <lineage>
        <taxon>Eukaryota</taxon>
        <taxon>Haptista</taxon>
        <taxon>Haptophyta</taxon>
        <taxon>Prymnesiophyceae</taxon>
        <taxon>Isochrysidales</taxon>
        <taxon>Noelaerhabdaceae</taxon>
        <taxon>Emiliania</taxon>
    </lineage>
</organism>
<dbReference type="PANTHER" id="PTHR44196">
    <property type="entry name" value="DEHYDROGENASE/REDUCTASE SDR FAMILY MEMBER 7B"/>
    <property type="match status" value="1"/>
</dbReference>
<dbReference type="STRING" id="2903.R1EL69"/>
<comment type="similarity">
    <text evidence="1">Belongs to the short-chain dehydrogenases/reductases (SDR) family.</text>
</comment>
<dbReference type="GeneID" id="17267330"/>
<dbReference type="PaxDb" id="2903-EOD21619"/>
<dbReference type="HOGENOM" id="CLU_010194_2_1_1"/>
<dbReference type="AlphaFoldDB" id="A0A0D3JDN4"/>
<dbReference type="CDD" id="cd05233">
    <property type="entry name" value="SDR_c"/>
    <property type="match status" value="1"/>
</dbReference>